<dbReference type="EMBL" id="FWEV01000042">
    <property type="protein sequence ID" value="SLM28448.1"/>
    <property type="molecule type" value="Genomic_DNA"/>
</dbReference>
<dbReference type="Proteomes" id="UP000191931">
    <property type="component" value="Unassembled WGS sequence"/>
</dbReference>
<proteinExistence type="predicted"/>
<dbReference type="STRING" id="1246637.MTBBW1_1360005"/>
<protein>
    <submittedName>
        <fullName evidence="1">Uncharacterized protein</fullName>
    </submittedName>
</protein>
<gene>
    <name evidence="1" type="ORF">MTBBW1_1360005</name>
</gene>
<dbReference type="AlphaFoldDB" id="A0A1W1H7U9"/>
<reference evidence="1 2" key="1">
    <citation type="submission" date="2017-03" db="EMBL/GenBank/DDBJ databases">
        <authorList>
            <person name="Afonso C.L."/>
            <person name="Miller P.J."/>
            <person name="Scott M.A."/>
            <person name="Spackman E."/>
            <person name="Goraichik I."/>
            <person name="Dimitrov K.M."/>
            <person name="Suarez D.L."/>
            <person name="Swayne D.E."/>
        </authorList>
    </citation>
    <scope>NUCLEOTIDE SEQUENCE [LARGE SCALE GENOMIC DNA]</scope>
    <source>
        <strain evidence="1">PRJEB14757</strain>
    </source>
</reference>
<organism evidence="1 2">
    <name type="scientific">Desulfamplus magnetovallimortis</name>
    <dbReference type="NCBI Taxonomy" id="1246637"/>
    <lineage>
        <taxon>Bacteria</taxon>
        <taxon>Pseudomonadati</taxon>
        <taxon>Thermodesulfobacteriota</taxon>
        <taxon>Desulfobacteria</taxon>
        <taxon>Desulfobacterales</taxon>
        <taxon>Desulfobacteraceae</taxon>
        <taxon>Desulfamplus</taxon>
    </lineage>
</organism>
<accession>A0A1W1H7U9</accession>
<keyword evidence="2" id="KW-1185">Reference proteome</keyword>
<evidence type="ECO:0000313" key="1">
    <source>
        <dbReference type="EMBL" id="SLM28448.1"/>
    </source>
</evidence>
<evidence type="ECO:0000313" key="2">
    <source>
        <dbReference type="Proteomes" id="UP000191931"/>
    </source>
</evidence>
<name>A0A1W1H7U9_9BACT</name>
<sequence>MFLTFGGSIEDCHYLRVSIPSNRGSVSDVMIHYMDSHSYEIVSIPSNRGSVSDPTLQSILDCNVSTSQSPLIGAVFLTHSCHKSRNI</sequence>